<dbReference type="GeneID" id="30998364"/>
<protein>
    <submittedName>
        <fullName evidence="1">Uncharacterized protein</fullName>
    </submittedName>
</protein>
<dbReference type="RefSeq" id="XP_020073807.1">
    <property type="nucleotide sequence ID" value="XM_020223815.1"/>
</dbReference>
<feature type="non-terminal residue" evidence="1">
    <location>
        <position position="1"/>
    </location>
</feature>
<dbReference type="EMBL" id="KV454547">
    <property type="protein sequence ID" value="ODV64740.1"/>
    <property type="molecule type" value="Genomic_DNA"/>
</dbReference>
<keyword evidence="2" id="KW-1185">Reference proteome</keyword>
<evidence type="ECO:0000313" key="2">
    <source>
        <dbReference type="Proteomes" id="UP000095085"/>
    </source>
</evidence>
<dbReference type="OrthoDB" id="4076147at2759"/>
<dbReference type="Proteomes" id="UP000095085">
    <property type="component" value="Unassembled WGS sequence"/>
</dbReference>
<reference evidence="2" key="1">
    <citation type="submission" date="2016-05" db="EMBL/GenBank/DDBJ databases">
        <title>Comparative genomics of biotechnologically important yeasts.</title>
        <authorList>
            <consortium name="DOE Joint Genome Institute"/>
            <person name="Riley R."/>
            <person name="Haridas S."/>
            <person name="Wolfe K.H."/>
            <person name="Lopes M.R."/>
            <person name="Hittinger C.T."/>
            <person name="Goker M."/>
            <person name="Salamov A."/>
            <person name="Wisecaver J."/>
            <person name="Long T.M."/>
            <person name="Aerts A.L."/>
            <person name="Barry K."/>
            <person name="Choi C."/>
            <person name="Clum A."/>
            <person name="Coughlan A.Y."/>
            <person name="Deshpande S."/>
            <person name="Douglass A.P."/>
            <person name="Hanson S.J."/>
            <person name="Klenk H.-P."/>
            <person name="Labutti K."/>
            <person name="Lapidus A."/>
            <person name="Lindquist E."/>
            <person name="Lipzen A."/>
            <person name="Meier-Kolthoff J.P."/>
            <person name="Ohm R.A."/>
            <person name="Otillar R.P."/>
            <person name="Pangilinan J."/>
            <person name="Peng Y."/>
            <person name="Rokas A."/>
            <person name="Rosa C.A."/>
            <person name="Scheuner C."/>
            <person name="Sibirny A.A."/>
            <person name="Slot J.C."/>
            <person name="Stielow J.B."/>
            <person name="Sun H."/>
            <person name="Kurtzman C.P."/>
            <person name="Blackwell M."/>
            <person name="Grigoriev I.V."/>
            <person name="Jeffries T.W."/>
        </authorList>
    </citation>
    <scope>NUCLEOTIDE SEQUENCE [LARGE SCALE GENOMIC DNA]</scope>
    <source>
        <strain evidence="2">NRRL Y-1933</strain>
    </source>
</reference>
<dbReference type="AlphaFoldDB" id="A0A1E4RBW4"/>
<gene>
    <name evidence="1" type="ORF">HYPBUDRAFT_88432</name>
</gene>
<proteinExistence type="predicted"/>
<sequence>LLNKQSEKLELKRKLDELIKQRLNVKSSINEVAGKLKTLKDSQHKSDVNNRLNEYLENSNQNYIESQSRKQIEPSLNIINELNVLPSNNWDDRIDNIRKFYPYVDLEKIKPFTTYNQDGIFLRGISFTVVCPLFFKLNVEVRINSLKDSIESISVNQTQLVTLRLISPSVSQAIGQFVQQGEIDLFMYALNSLSIVAHERTSLLFKIIKKYRSYIEDEKFKNLIEDESLSNNRIFAIMKSVNQINLVIDKNNELYHIKLYWDIKLNDLVTGNCKSSLKLLMIRQSDNTKLKNVNNLFQNLIKEYGIFSGLDTLLKSIFG</sequence>
<name>A0A1E4RBW4_9ASCO</name>
<accession>A0A1E4RBW4</accession>
<organism evidence="1 2">
    <name type="scientific">Hyphopichia burtonii NRRL Y-1933</name>
    <dbReference type="NCBI Taxonomy" id="984485"/>
    <lineage>
        <taxon>Eukaryota</taxon>
        <taxon>Fungi</taxon>
        <taxon>Dikarya</taxon>
        <taxon>Ascomycota</taxon>
        <taxon>Saccharomycotina</taxon>
        <taxon>Pichiomycetes</taxon>
        <taxon>Debaryomycetaceae</taxon>
        <taxon>Hyphopichia</taxon>
    </lineage>
</organism>
<evidence type="ECO:0000313" key="1">
    <source>
        <dbReference type="EMBL" id="ODV64740.1"/>
    </source>
</evidence>
<feature type="non-terminal residue" evidence="1">
    <location>
        <position position="319"/>
    </location>
</feature>